<dbReference type="InterPro" id="IPR036397">
    <property type="entry name" value="RNaseH_sf"/>
</dbReference>
<dbReference type="InParanoid" id="E2BDE8"/>
<gene>
    <name evidence="1" type="ORF">EAI_15344</name>
</gene>
<dbReference type="PANTHER" id="PTHR46060:SF1">
    <property type="entry name" value="MARINER MOS1 TRANSPOSASE-LIKE PROTEIN"/>
    <property type="match status" value="1"/>
</dbReference>
<keyword evidence="2" id="KW-1185">Reference proteome</keyword>
<feature type="non-terminal residue" evidence="1">
    <location>
        <position position="1"/>
    </location>
</feature>
<dbReference type="EMBL" id="GL447620">
    <property type="protein sequence ID" value="EFN86260.1"/>
    <property type="molecule type" value="Genomic_DNA"/>
</dbReference>
<keyword evidence="1" id="KW-0808">Transferase</keyword>
<dbReference type="InterPro" id="IPR052709">
    <property type="entry name" value="Transposase-MT_Hybrid"/>
</dbReference>
<accession>E2BDE8</accession>
<dbReference type="Gene3D" id="3.30.420.10">
    <property type="entry name" value="Ribonuclease H-like superfamily/Ribonuclease H"/>
    <property type="match status" value="1"/>
</dbReference>
<dbReference type="AlphaFoldDB" id="E2BDE8"/>
<organism evidence="2">
    <name type="scientific">Harpegnathos saltator</name>
    <name type="common">Jerdon's jumping ant</name>
    <dbReference type="NCBI Taxonomy" id="610380"/>
    <lineage>
        <taxon>Eukaryota</taxon>
        <taxon>Metazoa</taxon>
        <taxon>Ecdysozoa</taxon>
        <taxon>Arthropoda</taxon>
        <taxon>Hexapoda</taxon>
        <taxon>Insecta</taxon>
        <taxon>Pterygota</taxon>
        <taxon>Neoptera</taxon>
        <taxon>Endopterygota</taxon>
        <taxon>Hymenoptera</taxon>
        <taxon>Apocrita</taxon>
        <taxon>Aculeata</taxon>
        <taxon>Formicoidea</taxon>
        <taxon>Formicidae</taxon>
        <taxon>Ponerinae</taxon>
        <taxon>Ponerini</taxon>
        <taxon>Harpegnathos</taxon>
    </lineage>
</organism>
<protein>
    <submittedName>
        <fullName evidence="1">Histone-lysine N-methyltransferase SETMAR</fullName>
    </submittedName>
</protein>
<dbReference type="GO" id="GO:0032259">
    <property type="term" value="P:methylation"/>
    <property type="evidence" value="ECO:0007669"/>
    <property type="project" value="UniProtKB-KW"/>
</dbReference>
<evidence type="ECO:0000313" key="1">
    <source>
        <dbReference type="EMBL" id="EFN86260.1"/>
    </source>
</evidence>
<feature type="non-terminal residue" evidence="1">
    <location>
        <position position="104"/>
    </location>
</feature>
<evidence type="ECO:0000313" key="2">
    <source>
        <dbReference type="Proteomes" id="UP000008237"/>
    </source>
</evidence>
<keyword evidence="1" id="KW-0489">Methyltransferase</keyword>
<dbReference type="STRING" id="610380.E2BDE8"/>
<dbReference type="GO" id="GO:0008168">
    <property type="term" value="F:methyltransferase activity"/>
    <property type="evidence" value="ECO:0007669"/>
    <property type="project" value="UniProtKB-KW"/>
</dbReference>
<proteinExistence type="predicted"/>
<dbReference type="GO" id="GO:0003676">
    <property type="term" value="F:nucleic acid binding"/>
    <property type="evidence" value="ECO:0007669"/>
    <property type="project" value="InterPro"/>
</dbReference>
<dbReference type="OMA" id="GWEKYIA"/>
<dbReference type="PANTHER" id="PTHR46060">
    <property type="entry name" value="MARINER MOS1 TRANSPOSASE-LIKE PROTEIN"/>
    <property type="match status" value="1"/>
</dbReference>
<dbReference type="Proteomes" id="UP000008237">
    <property type="component" value="Unassembled WGS sequence"/>
</dbReference>
<reference evidence="1 2" key="1">
    <citation type="journal article" date="2010" name="Science">
        <title>Genomic comparison of the ants Camponotus floridanus and Harpegnathos saltator.</title>
        <authorList>
            <person name="Bonasio R."/>
            <person name="Zhang G."/>
            <person name="Ye C."/>
            <person name="Mutti N.S."/>
            <person name="Fang X."/>
            <person name="Qin N."/>
            <person name="Donahue G."/>
            <person name="Yang P."/>
            <person name="Li Q."/>
            <person name="Li C."/>
            <person name="Zhang P."/>
            <person name="Huang Z."/>
            <person name="Berger S.L."/>
            <person name="Reinberg D."/>
            <person name="Wang J."/>
            <person name="Liebig J."/>
        </authorList>
    </citation>
    <scope>NUCLEOTIDE SEQUENCE [LARGE SCALE GENOMIC DNA]</scope>
    <source>
        <strain evidence="1 2">R22 G/1</strain>
    </source>
</reference>
<name>E2BDE8_HARSA</name>
<sequence>QKKVILLHDNAPSHTAKLVKETIEAFSWEILSHAAYSPDLAPSDYYLFASMGHALAEQRFTSYENVRKWLDDGFASKEQQFFGVASTNCQTGWEKYIAGDGQYF</sequence>